<reference evidence="1 2" key="1">
    <citation type="journal article" date="2019" name="Nat. Med.">
        <title>A library of human gut bacterial isolates paired with longitudinal multiomics data enables mechanistic microbiome research.</title>
        <authorList>
            <person name="Poyet M."/>
            <person name="Groussin M."/>
            <person name="Gibbons S.M."/>
            <person name="Avila-Pacheco J."/>
            <person name="Jiang X."/>
            <person name="Kearney S.M."/>
            <person name="Perrotta A.R."/>
            <person name="Berdy B."/>
            <person name="Zhao S."/>
            <person name="Lieberman T.D."/>
            <person name="Swanson P.K."/>
            <person name="Smith M."/>
            <person name="Roesemann S."/>
            <person name="Alexander J.E."/>
            <person name="Rich S.A."/>
            <person name="Livny J."/>
            <person name="Vlamakis H."/>
            <person name="Clish C."/>
            <person name="Bullock K."/>
            <person name="Deik A."/>
            <person name="Scott J."/>
            <person name="Pierce K.A."/>
            <person name="Xavier R.J."/>
            <person name="Alm E.J."/>
        </authorList>
    </citation>
    <scope>NUCLEOTIDE SEQUENCE [LARGE SCALE GENOMIC DNA]</scope>
    <source>
        <strain evidence="1 2">BIOML-A1</strain>
    </source>
</reference>
<dbReference type="Proteomes" id="UP000448177">
    <property type="component" value="Unassembled WGS sequence"/>
</dbReference>
<protein>
    <submittedName>
        <fullName evidence="1">Uncharacterized protein</fullName>
    </submittedName>
</protein>
<comment type="caution">
    <text evidence="1">The sequence shown here is derived from an EMBL/GenBank/DDBJ whole genome shotgun (WGS) entry which is preliminary data.</text>
</comment>
<proteinExistence type="predicted"/>
<gene>
    <name evidence="1" type="ORF">GMD21_12605</name>
</gene>
<accession>A0A844KJI7</accession>
<organism evidence="1 2">
    <name type="scientific">Mediterraneibacter faecis</name>
    <dbReference type="NCBI Taxonomy" id="592978"/>
    <lineage>
        <taxon>Bacteria</taxon>
        <taxon>Bacillati</taxon>
        <taxon>Bacillota</taxon>
        <taxon>Clostridia</taxon>
        <taxon>Lachnospirales</taxon>
        <taxon>Lachnospiraceae</taxon>
        <taxon>Mediterraneibacter</taxon>
    </lineage>
</organism>
<dbReference type="AlphaFoldDB" id="A0A844KJI7"/>
<dbReference type="EMBL" id="WNAF01000009">
    <property type="protein sequence ID" value="MTR77497.1"/>
    <property type="molecule type" value="Genomic_DNA"/>
</dbReference>
<dbReference type="RefSeq" id="WP_155204844.1">
    <property type="nucleotide sequence ID" value="NZ_JADPGD010000004.1"/>
</dbReference>
<name>A0A844KJI7_9FIRM</name>
<sequence>MGTYAGVGTKVLIPVFSLYVRSYGVIGDQAGRMKQWRDINKKTAGATNDE</sequence>
<evidence type="ECO:0000313" key="1">
    <source>
        <dbReference type="EMBL" id="MTR77497.1"/>
    </source>
</evidence>
<keyword evidence="2" id="KW-1185">Reference proteome</keyword>
<evidence type="ECO:0000313" key="2">
    <source>
        <dbReference type="Proteomes" id="UP000448177"/>
    </source>
</evidence>